<keyword evidence="1" id="KW-0732">Signal</keyword>
<feature type="signal peptide" evidence="1">
    <location>
        <begin position="1"/>
        <end position="23"/>
    </location>
</feature>
<gene>
    <name evidence="3" type="primary">LOC114828539</name>
</gene>
<sequence length="158" mass="17833">MLERLVLVATICGFFSVPSSCNAQATYNTTQLERWTSIVIQRCSDRLARVFEGFGPTILERLQENYEFQMTHLPDMDPELALMARSMTLFEFWLLAYGQLTVQSRVHSELACHSVLCGEEWRSNPVYVTVDDGVPCMMSGRSGNCENGVCTSDRSAFL</sequence>
<evidence type="ECO:0000313" key="3">
    <source>
        <dbReference type="RefSeq" id="XP_028968888.1"/>
    </source>
</evidence>
<reference evidence="3" key="1">
    <citation type="submission" date="2025-08" db="UniProtKB">
        <authorList>
            <consortium name="RefSeq"/>
        </authorList>
    </citation>
    <scope>IDENTIFICATION</scope>
</reference>
<dbReference type="GeneID" id="114828539"/>
<dbReference type="RefSeq" id="XP_028968888.1">
    <property type="nucleotide sequence ID" value="XM_029113055.1"/>
</dbReference>
<evidence type="ECO:0000256" key="1">
    <source>
        <dbReference type="SAM" id="SignalP"/>
    </source>
</evidence>
<proteinExistence type="predicted"/>
<evidence type="ECO:0000313" key="2">
    <source>
        <dbReference type="Proteomes" id="UP000694867"/>
    </source>
</evidence>
<feature type="chain" id="PRO_5042517832" evidence="1">
    <location>
        <begin position="24"/>
        <end position="158"/>
    </location>
</feature>
<organism evidence="2 3">
    <name type="scientific">Galendromus occidentalis</name>
    <name type="common">western predatory mite</name>
    <dbReference type="NCBI Taxonomy" id="34638"/>
    <lineage>
        <taxon>Eukaryota</taxon>
        <taxon>Metazoa</taxon>
        <taxon>Ecdysozoa</taxon>
        <taxon>Arthropoda</taxon>
        <taxon>Chelicerata</taxon>
        <taxon>Arachnida</taxon>
        <taxon>Acari</taxon>
        <taxon>Parasitiformes</taxon>
        <taxon>Mesostigmata</taxon>
        <taxon>Gamasina</taxon>
        <taxon>Phytoseioidea</taxon>
        <taxon>Phytoseiidae</taxon>
        <taxon>Typhlodrominae</taxon>
        <taxon>Galendromus</taxon>
    </lineage>
</organism>
<dbReference type="Proteomes" id="UP000694867">
    <property type="component" value="Unplaced"/>
</dbReference>
<dbReference type="AlphaFoldDB" id="A0AAJ7SHJ1"/>
<name>A0AAJ7SHJ1_9ACAR</name>
<keyword evidence="2" id="KW-1185">Reference proteome</keyword>
<protein>
    <submittedName>
        <fullName evidence="3">Uncharacterized protein LOC114828539</fullName>
    </submittedName>
</protein>
<accession>A0AAJ7SHJ1</accession>
<dbReference type="KEGG" id="goe:114828539"/>